<reference evidence="2 3" key="1">
    <citation type="journal article" date="1998" name="Science">
        <title>Genome sequence of the nematode C. elegans: a platform for investigating biology.</title>
        <authorList>
            <consortium name="The C. elegans sequencing consortium"/>
            <person name="Sulson J.E."/>
            <person name="Waterston R."/>
        </authorList>
    </citation>
    <scope>NUCLEOTIDE SEQUENCE [LARGE SCALE GENOMIC DNA]</scope>
    <source>
        <strain evidence="2 3">Bristol N2</strain>
    </source>
</reference>
<accession>A0A8D6XJG8</accession>
<sequence length="226" mass="27144">MEILLHAIRDRYKRFAMMWHPEVGNDEYMTVQMLSQDEQKLSARVTMKLEMGINTTAKVWEWNFKITANLNSDKKWYITYFEFMCNPFIKYMDESLISIRDVATEKFLSTMRDQQPPVSWWSTVEFVKQFQKDEKMEAQICAVDYTDIPLPATESTYFKIKTIAKGYSPAYRFVHNWEFHIKWDKMDQFYYIHKIDISCGKQVSDWAGERYVFISKEVWKRDMGLG</sequence>
<name>A0A8D6XJG8_CAEEL</name>
<dbReference type="FunCoup" id="A0A8D6XJG8">
    <property type="interactions" value="252"/>
</dbReference>
<proteinExistence type="predicted"/>
<protein>
    <submittedName>
        <fullName evidence="2">Bet_v_1 domain-containing protein</fullName>
    </submittedName>
</protein>
<dbReference type="WormBase" id="Y51H4A.23">
    <property type="protein sequence ID" value="CE54267"/>
    <property type="gene ID" value="WBGene00013117"/>
</dbReference>
<feature type="domain" description="NTF2-like" evidence="1">
    <location>
        <begin position="9"/>
        <end position="88"/>
    </location>
</feature>
<dbReference type="Pfam" id="PF26529">
    <property type="entry name" value="NTF2_2"/>
    <property type="match status" value="2"/>
</dbReference>
<feature type="domain" description="NTF2-like" evidence="1">
    <location>
        <begin position="144"/>
        <end position="202"/>
    </location>
</feature>
<dbReference type="InParanoid" id="A0A8D6XJG8"/>
<evidence type="ECO:0000313" key="4">
    <source>
        <dbReference type="WormBase" id="Y51H4A.23"/>
    </source>
</evidence>
<evidence type="ECO:0000313" key="2">
    <source>
        <dbReference type="EMBL" id="CAB63386.2"/>
    </source>
</evidence>
<gene>
    <name evidence="2" type="ORF">CELE_Y51H4A.23</name>
    <name evidence="2 4" type="ORF">Y51H4A.23</name>
</gene>
<dbReference type="Proteomes" id="UP000001940">
    <property type="component" value="Chromosome IV"/>
</dbReference>
<dbReference type="AlphaFoldDB" id="A0A8D6XJG8"/>
<dbReference type="EMBL" id="BX284604">
    <property type="protein sequence ID" value="CAB63386.2"/>
    <property type="molecule type" value="Genomic_DNA"/>
</dbReference>
<evidence type="ECO:0000259" key="1">
    <source>
        <dbReference type="Pfam" id="PF26529"/>
    </source>
</evidence>
<keyword evidence="3" id="KW-1185">Reference proteome</keyword>
<organism evidence="2 3">
    <name type="scientific">Caenorhabditis elegans</name>
    <dbReference type="NCBI Taxonomy" id="6239"/>
    <lineage>
        <taxon>Eukaryota</taxon>
        <taxon>Metazoa</taxon>
        <taxon>Ecdysozoa</taxon>
        <taxon>Nematoda</taxon>
        <taxon>Chromadorea</taxon>
        <taxon>Rhabditida</taxon>
        <taxon>Rhabditina</taxon>
        <taxon>Rhabditomorpha</taxon>
        <taxon>Rhabditoidea</taxon>
        <taxon>Rhabditidae</taxon>
        <taxon>Peloderinae</taxon>
        <taxon>Caenorhabditis</taxon>
    </lineage>
</organism>
<dbReference type="AGR" id="WB:WBGene00013117"/>
<evidence type="ECO:0000313" key="3">
    <source>
        <dbReference type="Proteomes" id="UP000001940"/>
    </source>
</evidence>
<dbReference type="InterPro" id="IPR058879">
    <property type="entry name" value="NTF2-like_dom_nem"/>
</dbReference>